<sequence>MSAVLESEPALYINHLRIAKWLDGYAADREADDDADYARSLREIAAHLRQGDLLNSGLLLRRD</sequence>
<dbReference type="EMBL" id="CP158357">
    <property type="protein sequence ID" value="XBX79158.1"/>
    <property type="molecule type" value="Genomic_DNA"/>
</dbReference>
<evidence type="ECO:0000313" key="1">
    <source>
        <dbReference type="EMBL" id="XBX79158.1"/>
    </source>
</evidence>
<gene>
    <name evidence="1" type="ORF">ABS642_03425</name>
</gene>
<protein>
    <submittedName>
        <fullName evidence="1">Uncharacterized protein</fullName>
    </submittedName>
</protein>
<name>A0AAU7W112_9MICO</name>
<reference evidence="1" key="1">
    <citation type="submission" date="2024-06" db="EMBL/GenBank/DDBJ databases">
        <title>Draft genome sequence of Microbacterium sp. strain A8/3-1, isolated from Oxytropis tragacanthoides Fisch. ex DC. Root nodules in the Altai region of Russia.</title>
        <authorList>
            <person name="Sazanova A."/>
            <person name="Guro P."/>
            <person name="Kuznetsova I."/>
            <person name="Belimov A."/>
            <person name="Safronova V."/>
        </authorList>
    </citation>
    <scope>NUCLEOTIDE SEQUENCE</scope>
    <source>
        <strain evidence="1">A8/3-1</strain>
    </source>
</reference>
<dbReference type="RefSeq" id="WP_350352255.1">
    <property type="nucleotide sequence ID" value="NZ_CP158357.1"/>
</dbReference>
<dbReference type="AlphaFoldDB" id="A0AAU7W112"/>
<proteinExistence type="predicted"/>
<organism evidence="1">
    <name type="scientific">Microbacterium sp. A8/3-1</name>
    <dbReference type="NCBI Taxonomy" id="3160749"/>
    <lineage>
        <taxon>Bacteria</taxon>
        <taxon>Bacillati</taxon>
        <taxon>Actinomycetota</taxon>
        <taxon>Actinomycetes</taxon>
        <taxon>Micrococcales</taxon>
        <taxon>Microbacteriaceae</taxon>
        <taxon>Microbacterium</taxon>
    </lineage>
</organism>
<accession>A0AAU7W112</accession>